<evidence type="ECO:0000313" key="2">
    <source>
        <dbReference type="EMBL" id="XDJ15145.1"/>
    </source>
</evidence>
<protein>
    <submittedName>
        <fullName evidence="2">Uncharacterized protein</fullName>
    </submittedName>
</protein>
<organism evidence="2">
    <name type="scientific">Pseudomonas phage HRDY3</name>
    <dbReference type="NCBI Taxonomy" id="3236930"/>
    <lineage>
        <taxon>Viruses</taxon>
    </lineage>
</organism>
<feature type="region of interest" description="Disordered" evidence="1">
    <location>
        <begin position="76"/>
        <end position="95"/>
    </location>
</feature>
<name>A0AB39CE71_9VIRU</name>
<proteinExistence type="predicted"/>
<reference evidence="2" key="1">
    <citation type="submission" date="2024-07" db="EMBL/GenBank/DDBJ databases">
        <authorList>
            <person name="Bringhurst R.M."/>
            <person name="Homer T.E."/>
        </authorList>
    </citation>
    <scope>NUCLEOTIDE SEQUENCE</scope>
</reference>
<sequence>MELVMVTPWGEHIKIAPYNFEGYVQRFYSEYPPGSVSRAAYQHWLFDNNYRRMSDFTADELLTCRLAWVGTTEEFESIENPNGREESEGESESCR</sequence>
<feature type="compositionally biased region" description="Basic and acidic residues" evidence="1">
    <location>
        <begin position="82"/>
        <end position="95"/>
    </location>
</feature>
<accession>A0AB39CE71</accession>
<evidence type="ECO:0000256" key="1">
    <source>
        <dbReference type="SAM" id="MobiDB-lite"/>
    </source>
</evidence>
<dbReference type="EMBL" id="PQ015379">
    <property type="protein sequence ID" value="XDJ15145.1"/>
    <property type="molecule type" value="Genomic_DNA"/>
</dbReference>